<name>A0ABU3CLE8_9FLAO</name>
<proteinExistence type="predicted"/>
<dbReference type="EMBL" id="JAVRHO010000012">
    <property type="protein sequence ID" value="MDT0647067.1"/>
    <property type="molecule type" value="Genomic_DNA"/>
</dbReference>
<dbReference type="RefSeq" id="WP_311495225.1">
    <property type="nucleotide sequence ID" value="NZ_JAVRHO010000012.1"/>
</dbReference>
<comment type="caution">
    <text evidence="2">The sequence shown here is derived from an EMBL/GenBank/DDBJ whole genome shotgun (WGS) entry which is preliminary data.</text>
</comment>
<evidence type="ECO:0000259" key="1">
    <source>
        <dbReference type="Pfam" id="PF08808"/>
    </source>
</evidence>
<evidence type="ECO:0000313" key="3">
    <source>
        <dbReference type="Proteomes" id="UP001245285"/>
    </source>
</evidence>
<dbReference type="Proteomes" id="UP001245285">
    <property type="component" value="Unassembled WGS sequence"/>
</dbReference>
<protein>
    <submittedName>
        <fullName evidence="2">RES family NAD+ phosphorylase</fullName>
    </submittedName>
</protein>
<sequence length="367" mass="42378">MTDQFSICSRCFKDEGLQLDAERIGINNNNKKCVNCLSNKGKKLTKELVRKLCYIFFVRGTIEKFDYGGFPIIQMNEHKSNRKKSVELSEHLEKDAKLIESAGEIGLFYYAPRFWMFGEIEPLKDLQSDKRSKIIEKVFDLYPTKQITTGESFYRLRLNPENPEDPNEYDSPPDEFIGNGRLDDENLPLLYGSQDLQICIHECRTTVEDNIYVGKLRPEKNLKLLDLTELIEEEEGVTEFDSLDLAIHFLFLAGKHSYKICREISKAAFKKNYDGIIYPSYFSFVSNGLVPFETIYGISIRRYEKLKEYAKSQVIPNLALFGRPIKNKILTVECINKVLINQVYYDTTFGPAAHNGFGPIPEENEML</sequence>
<gene>
    <name evidence="2" type="ORF">RM545_10220</name>
</gene>
<organism evidence="2 3">
    <name type="scientific">Autumnicola lenta</name>
    <dbReference type="NCBI Taxonomy" id="3075593"/>
    <lineage>
        <taxon>Bacteria</taxon>
        <taxon>Pseudomonadati</taxon>
        <taxon>Bacteroidota</taxon>
        <taxon>Flavobacteriia</taxon>
        <taxon>Flavobacteriales</taxon>
        <taxon>Flavobacteriaceae</taxon>
        <taxon>Autumnicola</taxon>
    </lineage>
</organism>
<keyword evidence="3" id="KW-1185">Reference proteome</keyword>
<dbReference type="InterPro" id="IPR014914">
    <property type="entry name" value="RES_dom"/>
</dbReference>
<dbReference type="Pfam" id="PF08808">
    <property type="entry name" value="RES"/>
    <property type="match status" value="1"/>
</dbReference>
<accession>A0ABU3CLE8</accession>
<reference evidence="2 3" key="1">
    <citation type="submission" date="2023-09" db="EMBL/GenBank/DDBJ databases">
        <authorList>
            <person name="Rey-Velasco X."/>
        </authorList>
    </citation>
    <scope>NUCLEOTIDE SEQUENCE [LARGE SCALE GENOMIC DNA]</scope>
    <source>
        <strain evidence="2 3">F260</strain>
    </source>
</reference>
<feature type="domain" description="RES" evidence="1">
    <location>
        <begin position="173"/>
        <end position="281"/>
    </location>
</feature>
<evidence type="ECO:0000313" key="2">
    <source>
        <dbReference type="EMBL" id="MDT0647067.1"/>
    </source>
</evidence>